<feature type="non-terminal residue" evidence="2">
    <location>
        <position position="44"/>
    </location>
</feature>
<organism evidence="2">
    <name type="scientific">marine sediment metagenome</name>
    <dbReference type="NCBI Taxonomy" id="412755"/>
    <lineage>
        <taxon>unclassified sequences</taxon>
        <taxon>metagenomes</taxon>
        <taxon>ecological metagenomes</taxon>
    </lineage>
</organism>
<reference evidence="2" key="1">
    <citation type="journal article" date="2014" name="Front. Microbiol.">
        <title>High frequency of phylogenetically diverse reductive dehalogenase-homologous genes in deep subseafloor sedimentary metagenomes.</title>
        <authorList>
            <person name="Kawai M."/>
            <person name="Futagami T."/>
            <person name="Toyoda A."/>
            <person name="Takaki Y."/>
            <person name="Nishi S."/>
            <person name="Hori S."/>
            <person name="Arai W."/>
            <person name="Tsubouchi T."/>
            <person name="Morono Y."/>
            <person name="Uchiyama I."/>
            <person name="Ito T."/>
            <person name="Fujiyama A."/>
            <person name="Inagaki F."/>
            <person name="Takami H."/>
        </authorList>
    </citation>
    <scope>NUCLEOTIDE SEQUENCE</scope>
    <source>
        <strain evidence="2">Expedition CK06-06</strain>
    </source>
</reference>
<proteinExistence type="predicted"/>
<keyword evidence="1" id="KW-0472">Membrane</keyword>
<dbReference type="AlphaFoldDB" id="X1U3P9"/>
<evidence type="ECO:0000313" key="2">
    <source>
        <dbReference type="EMBL" id="GAI94435.1"/>
    </source>
</evidence>
<keyword evidence="1" id="KW-1133">Transmembrane helix</keyword>
<accession>X1U3P9</accession>
<name>X1U3P9_9ZZZZ</name>
<comment type="caution">
    <text evidence="2">The sequence shown here is derived from an EMBL/GenBank/DDBJ whole genome shotgun (WGS) entry which is preliminary data.</text>
</comment>
<protein>
    <submittedName>
        <fullName evidence="2">Uncharacterized protein</fullName>
    </submittedName>
</protein>
<dbReference type="EMBL" id="BARW01018054">
    <property type="protein sequence ID" value="GAI94435.1"/>
    <property type="molecule type" value="Genomic_DNA"/>
</dbReference>
<gene>
    <name evidence="2" type="ORF">S12H4_30999</name>
</gene>
<keyword evidence="1" id="KW-0812">Transmembrane</keyword>
<feature type="transmembrane region" description="Helical" evidence="1">
    <location>
        <begin position="12"/>
        <end position="30"/>
    </location>
</feature>
<sequence>MKFGKVLTNKYVLYVVLFLAITNILGYLSIQDFHSLVFFIAVGF</sequence>
<evidence type="ECO:0000256" key="1">
    <source>
        <dbReference type="SAM" id="Phobius"/>
    </source>
</evidence>